<organism evidence="3 4">
    <name type="scientific">Capsella rubella</name>
    <dbReference type="NCBI Taxonomy" id="81985"/>
    <lineage>
        <taxon>Eukaryota</taxon>
        <taxon>Viridiplantae</taxon>
        <taxon>Streptophyta</taxon>
        <taxon>Embryophyta</taxon>
        <taxon>Tracheophyta</taxon>
        <taxon>Spermatophyta</taxon>
        <taxon>Magnoliopsida</taxon>
        <taxon>eudicotyledons</taxon>
        <taxon>Gunneridae</taxon>
        <taxon>Pentapetalae</taxon>
        <taxon>rosids</taxon>
        <taxon>malvids</taxon>
        <taxon>Brassicales</taxon>
        <taxon>Brassicaceae</taxon>
        <taxon>Camelineae</taxon>
        <taxon>Capsella</taxon>
    </lineage>
</organism>
<dbReference type="OrthoDB" id="600964at2759"/>
<evidence type="ECO:0000259" key="1">
    <source>
        <dbReference type="Pfam" id="PF00646"/>
    </source>
</evidence>
<evidence type="ECO:0000313" key="4">
    <source>
        <dbReference type="Proteomes" id="UP000029121"/>
    </source>
</evidence>
<dbReference type="InterPro" id="IPR005174">
    <property type="entry name" value="KIB1-4_b-propeller"/>
</dbReference>
<dbReference type="Proteomes" id="UP000029121">
    <property type="component" value="Unassembled WGS sequence"/>
</dbReference>
<reference evidence="4" key="1">
    <citation type="journal article" date="2013" name="Nat. Genet.">
        <title>The Capsella rubella genome and the genomic consequences of rapid mating system evolution.</title>
        <authorList>
            <person name="Slotte T."/>
            <person name="Hazzouri K.M."/>
            <person name="Agren J.A."/>
            <person name="Koenig D."/>
            <person name="Maumus F."/>
            <person name="Guo Y.L."/>
            <person name="Steige K."/>
            <person name="Platts A.E."/>
            <person name="Escobar J.S."/>
            <person name="Newman L.K."/>
            <person name="Wang W."/>
            <person name="Mandakova T."/>
            <person name="Vello E."/>
            <person name="Smith L.M."/>
            <person name="Henz S.R."/>
            <person name="Steffen J."/>
            <person name="Takuno S."/>
            <person name="Brandvain Y."/>
            <person name="Coop G."/>
            <person name="Andolfatto P."/>
            <person name="Hu T.T."/>
            <person name="Blanchette M."/>
            <person name="Clark R.M."/>
            <person name="Quesneville H."/>
            <person name="Nordborg M."/>
            <person name="Gaut B.S."/>
            <person name="Lysak M.A."/>
            <person name="Jenkins J."/>
            <person name="Grimwood J."/>
            <person name="Chapman J."/>
            <person name="Prochnik S."/>
            <person name="Shu S."/>
            <person name="Rokhsar D."/>
            <person name="Schmutz J."/>
            <person name="Weigel D."/>
            <person name="Wright S.I."/>
        </authorList>
    </citation>
    <scope>NUCLEOTIDE SEQUENCE [LARGE SCALE GENOMIC DNA]</scope>
    <source>
        <strain evidence="4">cv. Monte Gargano</strain>
    </source>
</reference>
<dbReference type="PANTHER" id="PTHR47123:SF24">
    <property type="entry name" value="LOW PROTEIN: F-BOX_KELCH-REPEAT PROTEIN"/>
    <property type="match status" value="1"/>
</dbReference>
<evidence type="ECO:0000259" key="2">
    <source>
        <dbReference type="Pfam" id="PF03478"/>
    </source>
</evidence>
<gene>
    <name evidence="3" type="ORF">CARUB_v10023393mg</name>
</gene>
<feature type="domain" description="F-box" evidence="1">
    <location>
        <begin position="4"/>
        <end position="40"/>
    </location>
</feature>
<proteinExistence type="predicted"/>
<evidence type="ECO:0008006" key="5">
    <source>
        <dbReference type="Google" id="ProtNLM"/>
    </source>
</evidence>
<dbReference type="InterPro" id="IPR051304">
    <property type="entry name" value="SCF_F-box_domain"/>
</dbReference>
<dbReference type="KEGG" id="crb:17888402"/>
<dbReference type="EMBL" id="KB870808">
    <property type="protein sequence ID" value="EOA27273.1"/>
    <property type="molecule type" value="Genomic_DNA"/>
</dbReference>
<feature type="domain" description="KIB1-4 beta-propeller" evidence="2">
    <location>
        <begin position="152"/>
        <end position="334"/>
    </location>
</feature>
<evidence type="ECO:0000313" key="3">
    <source>
        <dbReference type="EMBL" id="EOA27273.1"/>
    </source>
</evidence>
<dbReference type="Pfam" id="PF03478">
    <property type="entry name" value="Beta-prop_KIB1-4"/>
    <property type="match status" value="1"/>
</dbReference>
<name>R0HT85_9BRAS</name>
<dbReference type="PANTHER" id="PTHR47123">
    <property type="entry name" value="F-BOX PROTEIN SKIP23"/>
    <property type="match status" value="1"/>
</dbReference>
<dbReference type="Pfam" id="PF00646">
    <property type="entry name" value="F-box"/>
    <property type="match status" value="1"/>
</dbReference>
<keyword evidence="4" id="KW-1185">Reference proteome</keyword>
<dbReference type="SUPFAM" id="SSF81383">
    <property type="entry name" value="F-box domain"/>
    <property type="match status" value="1"/>
</dbReference>
<dbReference type="Gene3D" id="1.20.1280.50">
    <property type="match status" value="1"/>
</dbReference>
<dbReference type="InterPro" id="IPR036047">
    <property type="entry name" value="F-box-like_dom_sf"/>
</dbReference>
<dbReference type="InterPro" id="IPR001810">
    <property type="entry name" value="F-box_dom"/>
</dbReference>
<dbReference type="STRING" id="81985.R0HT85"/>
<accession>R0HT85</accession>
<dbReference type="AlphaFoldDB" id="R0HT85"/>
<sequence length="390" mass="44009">MPDWSQLPEELLQLISQKLELEDHCFDVIHARSVCHLWRSSFPFPSCLLRPSYSLPSFPGFPIKDKDSCTLEKLPLFLFRVKTSAGDVVSEYFLGAVGRDGSVDHMKLLSSPLECSVKNKIPGSDPTLMKMLDCQILSLGHQYRMAGLCPEEWRVYQKSVVFLPLNKNGEKREFVVLLNYSEGLLVLRSAEMRWKPLKCRSFVDLQCTHLVTFRGRFYAVFFTGIIVVIDPYSLQVTRLMPSQPLRGSDYLIPSGNDELFLVQKFNPFPDADVLDFNRFTCRVSKLDEEAGTWVVVSDLGDRVLFLGNFGNVCCSAKELPDGCGVSGNSIVYTNAGYVTFAYKYGVQTGRAEDELNIWRFSREKCVTVPSTFPAVALRVEDQVENLALGT</sequence>
<protein>
    <recommendedName>
        <fullName evidence="5">DUF295 domain-containing protein</fullName>
    </recommendedName>
</protein>